<evidence type="ECO:0000259" key="1">
    <source>
        <dbReference type="Pfam" id="PF08585"/>
    </source>
</evidence>
<dbReference type="InterPro" id="IPR042470">
    <property type="entry name" value="RMI1_N_C_sf"/>
</dbReference>
<gene>
    <name evidence="2" type="ORF">TTHERM_00578960</name>
</gene>
<dbReference type="Pfam" id="PF08585">
    <property type="entry name" value="RMI1_N_C"/>
    <property type="match status" value="1"/>
</dbReference>
<dbReference type="EMBL" id="GG662527">
    <property type="protein sequence ID" value="EAS02652.3"/>
    <property type="molecule type" value="Genomic_DNA"/>
</dbReference>
<accession>I7M9R2</accession>
<feature type="domain" description="RecQ mediated genome instability protein 1 OB-fold" evidence="1">
    <location>
        <begin position="174"/>
        <end position="244"/>
    </location>
</feature>
<dbReference type="InterPro" id="IPR013894">
    <property type="entry name" value="RMI1_OB"/>
</dbReference>
<dbReference type="Gene3D" id="2.40.50.770">
    <property type="entry name" value="RecQ-mediated genome instability protein Rmi1, C-terminal domain"/>
    <property type="match status" value="1"/>
</dbReference>
<dbReference type="Proteomes" id="UP000009168">
    <property type="component" value="Unassembled WGS sequence"/>
</dbReference>
<dbReference type="KEGG" id="tet:TTHERM_00578960"/>
<keyword evidence="3" id="KW-1185">Reference proteome</keyword>
<dbReference type="GeneID" id="7833783"/>
<organism evidence="2 3">
    <name type="scientific">Tetrahymena thermophila (strain SB210)</name>
    <dbReference type="NCBI Taxonomy" id="312017"/>
    <lineage>
        <taxon>Eukaryota</taxon>
        <taxon>Sar</taxon>
        <taxon>Alveolata</taxon>
        <taxon>Ciliophora</taxon>
        <taxon>Intramacronucleata</taxon>
        <taxon>Oligohymenophorea</taxon>
        <taxon>Hymenostomatida</taxon>
        <taxon>Tetrahymenina</taxon>
        <taxon>Tetrahymenidae</taxon>
        <taxon>Tetrahymena</taxon>
    </lineage>
</organism>
<proteinExistence type="predicted"/>
<protein>
    <recommendedName>
        <fullName evidence="1">RecQ mediated genome instability protein 1 OB-fold domain-containing protein</fullName>
    </recommendedName>
</protein>
<dbReference type="InParanoid" id="I7M9R2"/>
<sequence length="320" mass="37455">MQELMTNQIPSFLVKSQIQIQYQKVLLELIGYYFSLQLIYTQFFHNLRAKFCIISCQNIQIVYNKLKQKQNYKMINGVDSIQSFIHQELNLRVEAQAIQQFYNQIIQPLDRQQQFNSSMPPKLIEYLEYIIQEPFEKYIIKQKCNQLLARIKSQTKTFLEKDTLFEIVIAQNVSERNDTCASNTINGCLKIIITDGVFAFTAIEVSKIPQIPTDLKQIRNKKILIRQNTKIQFNMLFINPNNAYIIQNAQNLIKIKEKPALKQEDMYLNTTSGVLPLRITQDSQFFSNSINQNASVNTNILKMIDQDTDEDEDDEELELQ</sequence>
<evidence type="ECO:0000313" key="3">
    <source>
        <dbReference type="Proteomes" id="UP000009168"/>
    </source>
</evidence>
<name>I7M9R2_TETTS</name>
<evidence type="ECO:0000313" key="2">
    <source>
        <dbReference type="EMBL" id="EAS02652.3"/>
    </source>
</evidence>
<reference evidence="3" key="1">
    <citation type="journal article" date="2006" name="PLoS Biol.">
        <title>Macronuclear genome sequence of the ciliate Tetrahymena thermophila, a model eukaryote.</title>
        <authorList>
            <person name="Eisen J.A."/>
            <person name="Coyne R.S."/>
            <person name="Wu M."/>
            <person name="Wu D."/>
            <person name="Thiagarajan M."/>
            <person name="Wortman J.R."/>
            <person name="Badger J.H."/>
            <person name="Ren Q."/>
            <person name="Amedeo P."/>
            <person name="Jones K.M."/>
            <person name="Tallon L.J."/>
            <person name="Delcher A.L."/>
            <person name="Salzberg S.L."/>
            <person name="Silva J.C."/>
            <person name="Haas B.J."/>
            <person name="Majoros W.H."/>
            <person name="Farzad M."/>
            <person name="Carlton J.M."/>
            <person name="Smith R.K. Jr."/>
            <person name="Garg J."/>
            <person name="Pearlman R.E."/>
            <person name="Karrer K.M."/>
            <person name="Sun L."/>
            <person name="Manning G."/>
            <person name="Elde N.C."/>
            <person name="Turkewitz A.P."/>
            <person name="Asai D.J."/>
            <person name="Wilkes D.E."/>
            <person name="Wang Y."/>
            <person name="Cai H."/>
            <person name="Collins K."/>
            <person name="Stewart B.A."/>
            <person name="Lee S.R."/>
            <person name="Wilamowska K."/>
            <person name="Weinberg Z."/>
            <person name="Ruzzo W.L."/>
            <person name="Wloga D."/>
            <person name="Gaertig J."/>
            <person name="Frankel J."/>
            <person name="Tsao C.-C."/>
            <person name="Gorovsky M.A."/>
            <person name="Keeling P.J."/>
            <person name="Waller R.F."/>
            <person name="Patron N.J."/>
            <person name="Cherry J.M."/>
            <person name="Stover N.A."/>
            <person name="Krieger C.J."/>
            <person name="del Toro C."/>
            <person name="Ryder H.F."/>
            <person name="Williamson S.C."/>
            <person name="Barbeau R.A."/>
            <person name="Hamilton E.P."/>
            <person name="Orias E."/>
        </authorList>
    </citation>
    <scope>NUCLEOTIDE SEQUENCE [LARGE SCALE GENOMIC DNA]</scope>
    <source>
        <strain evidence="3">SB210</strain>
    </source>
</reference>
<dbReference type="RefSeq" id="XP_001022897.3">
    <property type="nucleotide sequence ID" value="XM_001022897.3"/>
</dbReference>
<dbReference type="AlphaFoldDB" id="I7M9R2"/>